<dbReference type="AlphaFoldDB" id="A0A261GBE6"/>
<evidence type="ECO:0000313" key="3">
    <source>
        <dbReference type="Proteomes" id="UP000216451"/>
    </source>
</evidence>
<dbReference type="Proteomes" id="UP000216451">
    <property type="component" value="Unassembled WGS sequence"/>
</dbReference>
<dbReference type="InterPro" id="IPR007492">
    <property type="entry name" value="LytTR_DNA-bd_dom"/>
</dbReference>
<dbReference type="Pfam" id="PF04397">
    <property type="entry name" value="LytTR"/>
    <property type="match status" value="1"/>
</dbReference>
<dbReference type="GeneID" id="98294736"/>
<sequence>MHITYEYDPGAVEPVVIVRSPSMDDATRHIMALLRRDDGNSSDLLEVDTASGTSLVPLRDVAFLYAQAGKVYARCGKGDWKVRRTLRDLTASLPGKVFQRVSKSQILNFSYVVRFDLTRQGTVQAILRDGSIHKVTDSYIDAIKRRIIGS</sequence>
<dbReference type="SMART" id="SM00850">
    <property type="entry name" value="LytTR"/>
    <property type="match status" value="1"/>
</dbReference>
<keyword evidence="3" id="KW-1185">Reference proteome</keyword>
<dbReference type="PANTHER" id="PTHR37299:SF1">
    <property type="entry name" value="STAGE 0 SPORULATION PROTEIN A HOMOLOG"/>
    <property type="match status" value="1"/>
</dbReference>
<proteinExistence type="predicted"/>
<evidence type="ECO:0000259" key="1">
    <source>
        <dbReference type="PROSITE" id="PS50930"/>
    </source>
</evidence>
<dbReference type="Gene3D" id="2.40.50.1020">
    <property type="entry name" value="LytTr DNA-binding domain"/>
    <property type="match status" value="1"/>
</dbReference>
<feature type="domain" description="HTH LytTR-type" evidence="1">
    <location>
        <begin position="45"/>
        <end position="149"/>
    </location>
</feature>
<comment type="caution">
    <text evidence="2">The sequence shown here is derived from an EMBL/GenBank/DDBJ whole genome shotgun (WGS) entry which is preliminary data.</text>
</comment>
<name>A0A261GBE6_9BIFI</name>
<dbReference type="GO" id="GO:0003677">
    <property type="term" value="F:DNA binding"/>
    <property type="evidence" value="ECO:0007669"/>
    <property type="project" value="InterPro"/>
</dbReference>
<dbReference type="PANTHER" id="PTHR37299">
    <property type="entry name" value="TRANSCRIPTIONAL REGULATOR-RELATED"/>
    <property type="match status" value="1"/>
</dbReference>
<dbReference type="GO" id="GO:0000156">
    <property type="term" value="F:phosphorelay response regulator activity"/>
    <property type="evidence" value="ECO:0007669"/>
    <property type="project" value="InterPro"/>
</dbReference>
<protein>
    <submittedName>
        <fullName evidence="2">Response regulator receiver protein</fullName>
    </submittedName>
</protein>
<dbReference type="OrthoDB" id="9808614at2"/>
<organism evidence="2 3">
    <name type="scientific">Bifidobacterium aquikefiri</name>
    <dbReference type="NCBI Taxonomy" id="1653207"/>
    <lineage>
        <taxon>Bacteria</taxon>
        <taxon>Bacillati</taxon>
        <taxon>Actinomycetota</taxon>
        <taxon>Actinomycetes</taxon>
        <taxon>Bifidobacteriales</taxon>
        <taxon>Bifidobacteriaceae</taxon>
        <taxon>Bifidobacterium</taxon>
    </lineage>
</organism>
<dbReference type="PROSITE" id="PS50930">
    <property type="entry name" value="HTH_LYTTR"/>
    <property type="match status" value="1"/>
</dbReference>
<dbReference type="RefSeq" id="WP_094692054.1">
    <property type="nucleotide sequence ID" value="NZ_CALENZ010000002.1"/>
</dbReference>
<dbReference type="InterPro" id="IPR046947">
    <property type="entry name" value="LytR-like"/>
</dbReference>
<gene>
    <name evidence="2" type="ORF">BAQU_0023</name>
</gene>
<dbReference type="EMBL" id="MWXA01000001">
    <property type="protein sequence ID" value="OZG68724.1"/>
    <property type="molecule type" value="Genomic_DNA"/>
</dbReference>
<reference evidence="2 3" key="1">
    <citation type="journal article" date="2017" name="BMC Genomics">
        <title>Comparative genomic and phylogenomic analyses of the Bifidobacteriaceae family.</title>
        <authorList>
            <person name="Lugli G.A."/>
            <person name="Milani C."/>
            <person name="Turroni F."/>
            <person name="Duranti S."/>
            <person name="Mancabelli L."/>
            <person name="Mangifesta M."/>
            <person name="Ferrario C."/>
            <person name="Modesto M."/>
            <person name="Mattarelli P."/>
            <person name="Jiri K."/>
            <person name="van Sinderen D."/>
            <person name="Ventura M."/>
        </authorList>
    </citation>
    <scope>NUCLEOTIDE SEQUENCE [LARGE SCALE GENOMIC DNA]</scope>
    <source>
        <strain evidence="2 3">LMG 28769</strain>
    </source>
</reference>
<evidence type="ECO:0000313" key="2">
    <source>
        <dbReference type="EMBL" id="OZG68724.1"/>
    </source>
</evidence>
<accession>A0A261GBE6</accession>